<dbReference type="EMBL" id="FNQG01000014">
    <property type="protein sequence ID" value="SEA30655.1"/>
    <property type="molecule type" value="Genomic_DNA"/>
</dbReference>
<accession>A0A1H4A3Q9</accession>
<dbReference type="Proteomes" id="UP000183469">
    <property type="component" value="Unassembled WGS sequence"/>
</dbReference>
<proteinExistence type="predicted"/>
<gene>
    <name evidence="1" type="ORF">SAMN05660648_02711</name>
</gene>
<organism evidence="1 2">
    <name type="scientific">Selenomonas ruminantium</name>
    <dbReference type="NCBI Taxonomy" id="971"/>
    <lineage>
        <taxon>Bacteria</taxon>
        <taxon>Bacillati</taxon>
        <taxon>Bacillota</taxon>
        <taxon>Negativicutes</taxon>
        <taxon>Selenomonadales</taxon>
        <taxon>Selenomonadaceae</taxon>
        <taxon>Selenomonas</taxon>
    </lineage>
</organism>
<evidence type="ECO:0000313" key="2">
    <source>
        <dbReference type="Proteomes" id="UP000183469"/>
    </source>
</evidence>
<reference evidence="1 2" key="1">
    <citation type="submission" date="2016-10" db="EMBL/GenBank/DDBJ databases">
        <authorList>
            <person name="de Groot N.N."/>
        </authorList>
    </citation>
    <scope>NUCLEOTIDE SEQUENCE [LARGE SCALE GENOMIC DNA]</scope>
    <source>
        <strain evidence="1 2">DSM 2872</strain>
    </source>
</reference>
<protein>
    <submittedName>
        <fullName evidence="1">Uncharacterized protein</fullName>
    </submittedName>
</protein>
<evidence type="ECO:0000313" key="1">
    <source>
        <dbReference type="EMBL" id="SEA30655.1"/>
    </source>
</evidence>
<sequence length="141" mass="16431">MEYPQNIIKSRRHGNERIGQNRTIRQNKTTNDRKTLSMHRTTQTLQEFRTKTPRQILLSHASDVMGEPHWFLSRNKHQICILIKVYSFLSSKIYSLTFIYSYSVSLNERVFFTGPSILGLPAPIRCPPLPDAFFRMISATT</sequence>
<name>A0A1H4A3Q9_SELRU</name>
<dbReference type="AlphaFoldDB" id="A0A1H4A3Q9"/>